<dbReference type="EMBL" id="AWGJ01000001">
    <property type="protein sequence ID" value="ODN84641.1"/>
    <property type="molecule type" value="Genomic_DNA"/>
</dbReference>
<protein>
    <submittedName>
        <fullName evidence="2">Uncharacterized protein</fullName>
    </submittedName>
</protein>
<sequence length="403" mass="44248">MPKGILKRPPGLDTSAGTTAPESQSDNDQDIPSAGSAAPVSVFREPSLLDLSSRSSVFYNGPLKVSGGRITPGDDGKRVAPDMSIHDWCTSTNGLSGLDKPLTAFKNVASFIQDRYRRTDGSRVLDRDDANQLAPFILQDKRNDGTKEGRDFVALGLDDMVINDVLPTREEFSSSQEQVQIHAFDIPTNEEAASRIDVSDWEGNSLDEWLTERVKHEHSGDWRATDGYVLSAGEEMLADVRSLGDQMSRRHDLDPDLTTYFSTRIGTYMVDQMLLSGEREVTPEFLHDADFNLFKAKNALMSMSPGERKAILYGRHASAESSAATNSRPSWRSLSLPQDSLPSSFGPRGSHRELASDGSQPSRETVESTEDNVSVPSDATDTRASQAKGVRFNPIVQSVNYSR</sequence>
<evidence type="ECO:0000256" key="1">
    <source>
        <dbReference type="SAM" id="MobiDB-lite"/>
    </source>
</evidence>
<dbReference type="Proteomes" id="UP000094065">
    <property type="component" value="Unassembled WGS sequence"/>
</dbReference>
<feature type="compositionally biased region" description="Polar residues" evidence="1">
    <location>
        <begin position="15"/>
        <end position="26"/>
    </location>
</feature>
<feature type="compositionally biased region" description="Polar residues" evidence="1">
    <location>
        <begin position="322"/>
        <end position="332"/>
    </location>
</feature>
<dbReference type="OrthoDB" id="2574776at2759"/>
<gene>
    <name evidence="2" type="ORF">L202_00548</name>
</gene>
<dbReference type="RefSeq" id="XP_018998444.1">
    <property type="nucleotide sequence ID" value="XM_019133739.1"/>
</dbReference>
<organism evidence="2 3">
    <name type="scientific">Cryptococcus amylolentus CBS 6039</name>
    <dbReference type="NCBI Taxonomy" id="1295533"/>
    <lineage>
        <taxon>Eukaryota</taxon>
        <taxon>Fungi</taxon>
        <taxon>Dikarya</taxon>
        <taxon>Basidiomycota</taxon>
        <taxon>Agaricomycotina</taxon>
        <taxon>Tremellomycetes</taxon>
        <taxon>Tremellales</taxon>
        <taxon>Cryptococcaceae</taxon>
        <taxon>Cryptococcus</taxon>
    </lineage>
</organism>
<dbReference type="AlphaFoldDB" id="A0A1E3IA65"/>
<dbReference type="GeneID" id="30151857"/>
<evidence type="ECO:0000313" key="2">
    <source>
        <dbReference type="EMBL" id="ODN84641.1"/>
    </source>
</evidence>
<feature type="compositionally biased region" description="Polar residues" evidence="1">
    <location>
        <begin position="371"/>
        <end position="385"/>
    </location>
</feature>
<name>A0A1E3IA65_9TREE</name>
<evidence type="ECO:0000313" key="3">
    <source>
        <dbReference type="Proteomes" id="UP000094065"/>
    </source>
</evidence>
<reference evidence="2 3" key="1">
    <citation type="submission" date="2016-06" db="EMBL/GenBank/DDBJ databases">
        <title>Evolution of pathogenesis and genome organization in the Tremellales.</title>
        <authorList>
            <person name="Cuomo C."/>
            <person name="Litvintseva A."/>
            <person name="Heitman J."/>
            <person name="Chen Y."/>
            <person name="Sun S."/>
            <person name="Springer D."/>
            <person name="Dromer F."/>
            <person name="Young S."/>
            <person name="Zeng Q."/>
            <person name="Chapman S."/>
            <person name="Gujja S."/>
            <person name="Saif S."/>
            <person name="Birren B."/>
        </authorList>
    </citation>
    <scope>NUCLEOTIDE SEQUENCE [LARGE SCALE GENOMIC DNA]</scope>
    <source>
        <strain evidence="2 3">CBS 6039</strain>
    </source>
</reference>
<keyword evidence="3" id="KW-1185">Reference proteome</keyword>
<proteinExistence type="predicted"/>
<feature type="region of interest" description="Disordered" evidence="1">
    <location>
        <begin position="1"/>
        <end position="39"/>
    </location>
</feature>
<comment type="caution">
    <text evidence="2">The sequence shown here is derived from an EMBL/GenBank/DDBJ whole genome shotgun (WGS) entry which is preliminary data.</text>
</comment>
<feature type="region of interest" description="Disordered" evidence="1">
    <location>
        <begin position="322"/>
        <end position="392"/>
    </location>
</feature>
<accession>A0A1E3IA65</accession>
<feature type="compositionally biased region" description="Low complexity" evidence="1">
    <location>
        <begin position="333"/>
        <end position="344"/>
    </location>
</feature>